<dbReference type="InterPro" id="IPR013324">
    <property type="entry name" value="RNA_pol_sigma_r3/r4-like"/>
</dbReference>
<keyword evidence="3" id="KW-0731">Sigma factor</keyword>
<evidence type="ECO:0000256" key="1">
    <source>
        <dbReference type="ARBA" id="ARBA00010641"/>
    </source>
</evidence>
<keyword evidence="4" id="KW-0238">DNA-binding</keyword>
<dbReference type="InterPro" id="IPR036388">
    <property type="entry name" value="WH-like_DNA-bd_sf"/>
</dbReference>
<evidence type="ECO:0000256" key="6">
    <source>
        <dbReference type="SAM" id="MobiDB-lite"/>
    </source>
</evidence>
<dbReference type="SUPFAM" id="SSF88946">
    <property type="entry name" value="Sigma2 domain of RNA polymerase sigma factors"/>
    <property type="match status" value="1"/>
</dbReference>
<evidence type="ECO:0000256" key="3">
    <source>
        <dbReference type="ARBA" id="ARBA00023082"/>
    </source>
</evidence>
<dbReference type="InterPro" id="IPR014284">
    <property type="entry name" value="RNA_pol_sigma-70_dom"/>
</dbReference>
<feature type="domain" description="RNA polymerase sigma factor 70 region 4 type 2" evidence="8">
    <location>
        <begin position="154"/>
        <end position="205"/>
    </location>
</feature>
<dbReference type="EMBL" id="CP036290">
    <property type="protein sequence ID" value="QDU86414.1"/>
    <property type="molecule type" value="Genomic_DNA"/>
</dbReference>
<dbReference type="InterPro" id="IPR007627">
    <property type="entry name" value="RNA_pol_sigma70_r2"/>
</dbReference>
<dbReference type="InterPro" id="IPR013249">
    <property type="entry name" value="RNA_pol_sigma70_r4_t2"/>
</dbReference>
<organism evidence="9 10">
    <name type="scientific">Rohdeia mirabilis</name>
    <dbReference type="NCBI Taxonomy" id="2528008"/>
    <lineage>
        <taxon>Bacteria</taxon>
        <taxon>Pseudomonadati</taxon>
        <taxon>Planctomycetota</taxon>
        <taxon>Planctomycetia</taxon>
        <taxon>Planctomycetia incertae sedis</taxon>
        <taxon>Rohdeia</taxon>
    </lineage>
</organism>
<evidence type="ECO:0000256" key="5">
    <source>
        <dbReference type="ARBA" id="ARBA00023163"/>
    </source>
</evidence>
<feature type="compositionally biased region" description="Polar residues" evidence="6">
    <location>
        <begin position="1"/>
        <end position="11"/>
    </location>
</feature>
<dbReference type="GO" id="GO:0006352">
    <property type="term" value="P:DNA-templated transcription initiation"/>
    <property type="evidence" value="ECO:0007669"/>
    <property type="project" value="InterPro"/>
</dbReference>
<dbReference type="Gene3D" id="1.10.10.10">
    <property type="entry name" value="Winged helix-like DNA-binding domain superfamily/Winged helix DNA-binding domain"/>
    <property type="match status" value="1"/>
</dbReference>
<evidence type="ECO:0000313" key="9">
    <source>
        <dbReference type="EMBL" id="QDU86414.1"/>
    </source>
</evidence>
<keyword evidence="5" id="KW-0804">Transcription</keyword>
<name>A0A518D4N1_9BACT</name>
<keyword evidence="10" id="KW-1185">Reference proteome</keyword>
<feature type="region of interest" description="Disordered" evidence="6">
    <location>
        <begin position="1"/>
        <end position="28"/>
    </location>
</feature>
<dbReference type="RefSeq" id="WP_145191584.1">
    <property type="nucleotide sequence ID" value="NZ_CP036290.1"/>
</dbReference>
<evidence type="ECO:0000256" key="2">
    <source>
        <dbReference type="ARBA" id="ARBA00023015"/>
    </source>
</evidence>
<dbReference type="GO" id="GO:0016987">
    <property type="term" value="F:sigma factor activity"/>
    <property type="evidence" value="ECO:0007669"/>
    <property type="project" value="UniProtKB-KW"/>
</dbReference>
<evidence type="ECO:0000259" key="8">
    <source>
        <dbReference type="Pfam" id="PF08281"/>
    </source>
</evidence>
<dbReference type="Pfam" id="PF08281">
    <property type="entry name" value="Sigma70_r4_2"/>
    <property type="match status" value="1"/>
</dbReference>
<dbReference type="CDD" id="cd06171">
    <property type="entry name" value="Sigma70_r4"/>
    <property type="match status" value="1"/>
</dbReference>
<dbReference type="PANTHER" id="PTHR43133">
    <property type="entry name" value="RNA POLYMERASE ECF-TYPE SIGMA FACTO"/>
    <property type="match status" value="1"/>
</dbReference>
<evidence type="ECO:0000256" key="4">
    <source>
        <dbReference type="ARBA" id="ARBA00023125"/>
    </source>
</evidence>
<comment type="similarity">
    <text evidence="1">Belongs to the sigma-70 factor family. ECF subfamily.</text>
</comment>
<gene>
    <name evidence="9" type="primary">sigW_5</name>
    <name evidence="9" type="ORF">Pla163_35650</name>
</gene>
<evidence type="ECO:0000259" key="7">
    <source>
        <dbReference type="Pfam" id="PF04542"/>
    </source>
</evidence>
<dbReference type="InterPro" id="IPR013325">
    <property type="entry name" value="RNA_pol_sigma_r2"/>
</dbReference>
<dbReference type="NCBIfam" id="TIGR02937">
    <property type="entry name" value="sigma70-ECF"/>
    <property type="match status" value="1"/>
</dbReference>
<accession>A0A518D4N1</accession>
<dbReference type="Pfam" id="PF04542">
    <property type="entry name" value="Sigma70_r2"/>
    <property type="match status" value="1"/>
</dbReference>
<reference evidence="9 10" key="1">
    <citation type="submission" date="2019-02" db="EMBL/GenBank/DDBJ databases">
        <title>Deep-cultivation of Planctomycetes and their phenomic and genomic characterization uncovers novel biology.</title>
        <authorList>
            <person name="Wiegand S."/>
            <person name="Jogler M."/>
            <person name="Boedeker C."/>
            <person name="Pinto D."/>
            <person name="Vollmers J."/>
            <person name="Rivas-Marin E."/>
            <person name="Kohn T."/>
            <person name="Peeters S.H."/>
            <person name="Heuer A."/>
            <person name="Rast P."/>
            <person name="Oberbeckmann S."/>
            <person name="Bunk B."/>
            <person name="Jeske O."/>
            <person name="Meyerdierks A."/>
            <person name="Storesund J.E."/>
            <person name="Kallscheuer N."/>
            <person name="Luecker S."/>
            <person name="Lage O.M."/>
            <person name="Pohl T."/>
            <person name="Merkel B.J."/>
            <person name="Hornburger P."/>
            <person name="Mueller R.-W."/>
            <person name="Bruemmer F."/>
            <person name="Labrenz M."/>
            <person name="Spormann A.M."/>
            <person name="Op den Camp H."/>
            <person name="Overmann J."/>
            <person name="Amann R."/>
            <person name="Jetten M.S.M."/>
            <person name="Mascher T."/>
            <person name="Medema M.H."/>
            <person name="Devos D.P."/>
            <person name="Kaster A.-K."/>
            <person name="Ovreas L."/>
            <person name="Rohde M."/>
            <person name="Galperin M.Y."/>
            <person name="Jogler C."/>
        </authorList>
    </citation>
    <scope>NUCLEOTIDE SEQUENCE [LARGE SCALE GENOMIC DNA]</scope>
    <source>
        <strain evidence="9 10">Pla163</strain>
    </source>
</reference>
<dbReference type="Proteomes" id="UP000319342">
    <property type="component" value="Chromosome"/>
</dbReference>
<evidence type="ECO:0000313" key="10">
    <source>
        <dbReference type="Proteomes" id="UP000319342"/>
    </source>
</evidence>
<sequence length="221" mass="24338">MPSIQTATPANSDDRGSNESGSGLADATGDGELLARWHASRDPLAFAELVRAHEAALLHHAIGLVGDRARAEDVVQEVFLKLAQKPPVLPEEVAGDMDRERAQLRSWLHRVTRNACMDSLRTEKRRRRREEEVAGAEATVGGMERVEEADTRAAVERGIERLPDDQREVVVLRLISERSYREIAEITGKKVGTVGWLISEGLRALSQDLSHLVPAGTNQRG</sequence>
<dbReference type="AlphaFoldDB" id="A0A518D4N1"/>
<dbReference type="PANTHER" id="PTHR43133:SF8">
    <property type="entry name" value="RNA POLYMERASE SIGMA FACTOR HI_1459-RELATED"/>
    <property type="match status" value="1"/>
</dbReference>
<dbReference type="InterPro" id="IPR039425">
    <property type="entry name" value="RNA_pol_sigma-70-like"/>
</dbReference>
<feature type="domain" description="RNA polymerase sigma-70 region 2" evidence="7">
    <location>
        <begin position="49"/>
        <end position="126"/>
    </location>
</feature>
<dbReference type="Gene3D" id="1.10.1740.10">
    <property type="match status" value="1"/>
</dbReference>
<dbReference type="SUPFAM" id="SSF88659">
    <property type="entry name" value="Sigma3 and sigma4 domains of RNA polymerase sigma factors"/>
    <property type="match status" value="1"/>
</dbReference>
<proteinExistence type="inferred from homology"/>
<keyword evidence="2" id="KW-0805">Transcription regulation</keyword>
<protein>
    <submittedName>
        <fullName evidence="9">ECF RNA polymerase sigma factor SigW</fullName>
    </submittedName>
</protein>
<dbReference type="GO" id="GO:0003677">
    <property type="term" value="F:DNA binding"/>
    <property type="evidence" value="ECO:0007669"/>
    <property type="project" value="UniProtKB-KW"/>
</dbReference>
<dbReference type="OrthoDB" id="283659at2"/>